<name>A0A6C8H4H8_SALET</name>
<reference evidence="2 3" key="1">
    <citation type="journal article" date="2011" name="BMC Genomics">
        <title>Genome sequencing reveals diversification of virulence factor content and possible host adaptation in distinct subpopulations of Salmonella enterica.</title>
        <authorList>
            <person name="den Bakker H.C."/>
            <person name="Moreno Switt A.I."/>
            <person name="Govoni G."/>
            <person name="Cummings C.A."/>
            <person name="Ranieri M.L."/>
            <person name="Degoricija L."/>
            <person name="Hoelzer K."/>
            <person name="Rodriguez-Rivera L.D."/>
            <person name="Brown S."/>
            <person name="Bolchacova E."/>
            <person name="Furtado M.R."/>
            <person name="Wiedmann M."/>
        </authorList>
    </citation>
    <scope>NUCLEOTIDE SEQUENCE [LARGE SCALE GENOMIC DNA]</scope>
    <source>
        <strain evidence="2 3">R8-3404</strain>
    </source>
</reference>
<evidence type="ECO:0000313" key="2">
    <source>
        <dbReference type="EMBL" id="EHC94091.1"/>
    </source>
</evidence>
<dbReference type="AlphaFoldDB" id="A0A6C8H4H8"/>
<feature type="compositionally biased region" description="Basic and acidic residues" evidence="1">
    <location>
        <begin position="31"/>
        <end position="45"/>
    </location>
</feature>
<comment type="caution">
    <text evidence="2">The sequence shown here is derived from an EMBL/GenBank/DDBJ whole genome shotgun (WGS) entry which is preliminary data.</text>
</comment>
<evidence type="ECO:0000256" key="1">
    <source>
        <dbReference type="SAM" id="MobiDB-lite"/>
    </source>
</evidence>
<accession>A0A6C8H4H8</accession>
<protein>
    <submittedName>
        <fullName evidence="2">Uncharacterized protein</fullName>
    </submittedName>
</protein>
<gene>
    <name evidence="2" type="ORF">LTSEUGA_1401</name>
</gene>
<evidence type="ECO:0000313" key="3">
    <source>
        <dbReference type="Proteomes" id="UP000003915"/>
    </source>
</evidence>
<dbReference type="EMBL" id="AFCV01000373">
    <property type="protein sequence ID" value="EHC94091.1"/>
    <property type="molecule type" value="Genomic_DNA"/>
</dbReference>
<organism evidence="2 3">
    <name type="scientific">Salmonella enterica subsp. enterica serovar Uganda str. R8-3404</name>
    <dbReference type="NCBI Taxonomy" id="913083"/>
    <lineage>
        <taxon>Bacteria</taxon>
        <taxon>Pseudomonadati</taxon>
        <taxon>Pseudomonadota</taxon>
        <taxon>Gammaproteobacteria</taxon>
        <taxon>Enterobacterales</taxon>
        <taxon>Enterobacteriaceae</taxon>
        <taxon>Salmonella</taxon>
    </lineage>
</organism>
<dbReference type="Proteomes" id="UP000003915">
    <property type="component" value="Unassembled WGS sequence"/>
</dbReference>
<sequence length="108" mass="11884">MTLKRACTLMTVKSVNEDERIITGIASTPSPDRDGDIMEPEGAKFRSDTPFLWQHDRSQPIGTCTPKMVKEGLQITAKLVKPTSDMPSQLIARLDEAWASIKAGLVRG</sequence>
<feature type="non-terminal residue" evidence="2">
    <location>
        <position position="108"/>
    </location>
</feature>
<feature type="region of interest" description="Disordered" evidence="1">
    <location>
        <begin position="24"/>
        <end position="45"/>
    </location>
</feature>
<proteinExistence type="predicted"/>